<comment type="catalytic activity">
    <reaction evidence="9">
        <text>[ribosomal protein uS12]-L-proline + 2-oxoglutarate + O2 = [ribosomal protein uS12]-(3S)-3-hydroxy-L-proline + succinate + CO2</text>
        <dbReference type="Rhea" id="RHEA:54156"/>
        <dbReference type="Rhea" id="RHEA-COMP:13816"/>
        <dbReference type="Rhea" id="RHEA-COMP:13818"/>
        <dbReference type="ChEBI" id="CHEBI:15379"/>
        <dbReference type="ChEBI" id="CHEBI:16526"/>
        <dbReference type="ChEBI" id="CHEBI:16810"/>
        <dbReference type="ChEBI" id="CHEBI:30031"/>
        <dbReference type="ChEBI" id="CHEBI:50342"/>
        <dbReference type="ChEBI" id="CHEBI:85428"/>
    </reaction>
</comment>
<keyword evidence="4" id="KW-0847">Vitamin C</keyword>
<evidence type="ECO:0000256" key="7">
    <source>
        <dbReference type="ARBA" id="ARBA00023004"/>
    </source>
</evidence>
<evidence type="ECO:0000256" key="8">
    <source>
        <dbReference type="ARBA" id="ARBA00029938"/>
    </source>
</evidence>
<comment type="similarity">
    <text evidence="2">Belongs to the TPA1 family.</text>
</comment>
<dbReference type="RefSeq" id="XP_028035631.1">
    <property type="nucleotide sequence ID" value="XM_028179830.1"/>
</dbReference>
<dbReference type="OrthoDB" id="430522at2759"/>
<evidence type="ECO:0000313" key="12">
    <source>
        <dbReference type="Proteomes" id="UP000504629"/>
    </source>
</evidence>
<dbReference type="PANTHER" id="PTHR12117:SF0">
    <property type="entry name" value="PROLYL 3-HYDROXYLASE OGFOD1"/>
    <property type="match status" value="1"/>
</dbReference>
<dbReference type="Pfam" id="PF10637">
    <property type="entry name" value="Ofd1_CTDD"/>
    <property type="match status" value="1"/>
</dbReference>
<feature type="compositionally biased region" description="Pro residues" evidence="10">
    <location>
        <begin position="366"/>
        <end position="385"/>
    </location>
</feature>
<dbReference type="Proteomes" id="UP000504629">
    <property type="component" value="Unplaced"/>
</dbReference>
<dbReference type="InterPro" id="IPR039558">
    <property type="entry name" value="TPA1/OFD1_N"/>
</dbReference>
<dbReference type="SMART" id="SM00702">
    <property type="entry name" value="P4Hc"/>
    <property type="match status" value="1"/>
</dbReference>
<dbReference type="Gene3D" id="2.60.120.620">
    <property type="entry name" value="q2cbj1_9rhob like domain"/>
    <property type="match status" value="2"/>
</dbReference>
<evidence type="ECO:0000256" key="3">
    <source>
        <dbReference type="ARBA" id="ARBA00022723"/>
    </source>
</evidence>
<dbReference type="InterPro" id="IPR005123">
    <property type="entry name" value="Oxoglu/Fe-dep_dioxygenase_dom"/>
</dbReference>
<evidence type="ECO:0000256" key="4">
    <source>
        <dbReference type="ARBA" id="ARBA00022896"/>
    </source>
</evidence>
<dbReference type="GO" id="GO:0006449">
    <property type="term" value="P:regulation of translational termination"/>
    <property type="evidence" value="ECO:0007669"/>
    <property type="project" value="TreeGrafter"/>
</dbReference>
<reference evidence="13" key="1">
    <citation type="submission" date="2025-08" db="UniProtKB">
        <authorList>
            <consortium name="RefSeq"/>
        </authorList>
    </citation>
    <scope>IDENTIFICATION</scope>
    <source>
        <tissue evidence="13">Silk gland</tissue>
    </source>
</reference>
<gene>
    <name evidence="13" type="primary">LOC114247031</name>
</gene>
<proteinExistence type="inferred from homology"/>
<organism evidence="12 13">
    <name type="scientific">Bombyx mandarina</name>
    <name type="common">Wild silk moth</name>
    <name type="synonym">Wild silkworm</name>
    <dbReference type="NCBI Taxonomy" id="7092"/>
    <lineage>
        <taxon>Eukaryota</taxon>
        <taxon>Metazoa</taxon>
        <taxon>Ecdysozoa</taxon>
        <taxon>Arthropoda</taxon>
        <taxon>Hexapoda</taxon>
        <taxon>Insecta</taxon>
        <taxon>Pterygota</taxon>
        <taxon>Neoptera</taxon>
        <taxon>Endopterygota</taxon>
        <taxon>Lepidoptera</taxon>
        <taxon>Glossata</taxon>
        <taxon>Ditrysia</taxon>
        <taxon>Bombycoidea</taxon>
        <taxon>Bombycidae</taxon>
        <taxon>Bombycinae</taxon>
        <taxon>Bombyx</taxon>
    </lineage>
</organism>
<feature type="region of interest" description="Disordered" evidence="10">
    <location>
        <begin position="364"/>
        <end position="385"/>
    </location>
</feature>
<dbReference type="PANTHER" id="PTHR12117">
    <property type="entry name" value="HISTONE ACETYLTRANSFERASE COMPLEX"/>
    <property type="match status" value="1"/>
</dbReference>
<evidence type="ECO:0000259" key="11">
    <source>
        <dbReference type="PROSITE" id="PS51471"/>
    </source>
</evidence>
<dbReference type="InterPro" id="IPR006620">
    <property type="entry name" value="Pro_4_hyd_alph"/>
</dbReference>
<dbReference type="PROSITE" id="PS51471">
    <property type="entry name" value="FE2OG_OXY"/>
    <property type="match status" value="1"/>
</dbReference>
<sequence>MSSAINDAEEPSSTTPEDNAATKSEVENSTTDDVRPPAKRRLSSTVIEISDTESDDSDVCAVNSYQASADEVKRIRGDYSSSSSSSSDYSSDSECEDDSIVLEDKIISKSMQLQRNPRANRMEDPKFNTLITSQEIIDELSTNWKELKNHTSSNVTITCNPFRLCQIHKFLMNPDIINNIVDDINTLDWTRKKMDLYEFHQTTDLASLSWQRSIRGIYDLLKTDVMNWVSKVTGLELMSVSASCSLYGPGDHLLVHDDLLGDRRVAFIFYLAPWTLPRQAVENGGGDHNIQVDDQCGGWKEEMGGALELFAKDEEGRPTEVVHRIYPKNNMLAFFKVGVDSYHQVSEVLSLELPRLSINGWFHGPEPGPPPPAAPPAPAPPYLPPTPPHSEVVLLNQWVEGSYLSARSRAQVQAQMERESEVCLHALLLDHKYRQLLEALRDPGVPWEPCGPSNLRRYSRVPPDWLQAQDKQHPIRELVQLITSNVFFRLLTDCTDLGLATCEKLEVQQWTAGCFTLLPPREQYQQARLEAVLYVGAPARGCAPTHYLAPEEAGGAEPGALVSLPPANNALNLVYCDAGAASFTKYLGRMAMRDRPPFYIVTCMYKE</sequence>
<dbReference type="GO" id="GO:0005506">
    <property type="term" value="F:iron ion binding"/>
    <property type="evidence" value="ECO:0007669"/>
    <property type="project" value="InterPro"/>
</dbReference>
<evidence type="ECO:0000313" key="13">
    <source>
        <dbReference type="RefSeq" id="XP_028035631.1"/>
    </source>
</evidence>
<comment type="cofactor">
    <cofactor evidence="1">
        <name>L-ascorbate</name>
        <dbReference type="ChEBI" id="CHEBI:38290"/>
    </cofactor>
</comment>
<evidence type="ECO:0000256" key="10">
    <source>
        <dbReference type="SAM" id="MobiDB-lite"/>
    </source>
</evidence>
<dbReference type="GeneID" id="114247031"/>
<evidence type="ECO:0000256" key="5">
    <source>
        <dbReference type="ARBA" id="ARBA00022964"/>
    </source>
</evidence>
<feature type="domain" description="Fe2OG dioxygenase" evidence="11">
    <location>
        <begin position="236"/>
        <end position="364"/>
    </location>
</feature>
<dbReference type="Pfam" id="PF13661">
    <property type="entry name" value="2OG-FeII_Oxy_4"/>
    <property type="match status" value="1"/>
</dbReference>
<dbReference type="InterPro" id="IPR019601">
    <property type="entry name" value="Oxoglutarate/Fe-dep_Oase_C"/>
</dbReference>
<feature type="region of interest" description="Disordered" evidence="10">
    <location>
        <begin position="76"/>
        <end position="95"/>
    </location>
</feature>
<feature type="region of interest" description="Disordered" evidence="10">
    <location>
        <begin position="1"/>
        <end position="59"/>
    </location>
</feature>
<keyword evidence="7" id="KW-0408">Iron</keyword>
<protein>
    <recommendedName>
        <fullName evidence="8">uS12 prolyl 3-hydroxylase</fullName>
    </recommendedName>
</protein>
<dbReference type="GO" id="GO:0031543">
    <property type="term" value="F:peptidyl-proline dioxygenase activity"/>
    <property type="evidence" value="ECO:0007669"/>
    <property type="project" value="TreeGrafter"/>
</dbReference>
<keyword evidence="12" id="KW-1185">Reference proteome</keyword>
<evidence type="ECO:0000256" key="2">
    <source>
        <dbReference type="ARBA" id="ARBA00007443"/>
    </source>
</evidence>
<keyword evidence="5" id="KW-0223">Dioxygenase</keyword>
<dbReference type="GO" id="GO:0005737">
    <property type="term" value="C:cytoplasm"/>
    <property type="evidence" value="ECO:0007669"/>
    <property type="project" value="TreeGrafter"/>
</dbReference>
<dbReference type="KEGG" id="bman:114247031"/>
<feature type="compositionally biased region" description="Polar residues" evidence="10">
    <location>
        <begin position="1"/>
        <end position="17"/>
    </location>
</feature>
<evidence type="ECO:0000256" key="1">
    <source>
        <dbReference type="ARBA" id="ARBA00001961"/>
    </source>
</evidence>
<dbReference type="GO" id="GO:0031418">
    <property type="term" value="F:L-ascorbic acid binding"/>
    <property type="evidence" value="ECO:0007669"/>
    <property type="project" value="UniProtKB-KW"/>
</dbReference>
<keyword evidence="6" id="KW-0560">Oxidoreductase</keyword>
<dbReference type="AlphaFoldDB" id="A0A6J2K085"/>
<feature type="compositionally biased region" description="Low complexity" evidence="10">
    <location>
        <begin position="78"/>
        <end position="90"/>
    </location>
</feature>
<accession>A0A6J2K085</accession>
<keyword evidence="3" id="KW-0479">Metal-binding</keyword>
<evidence type="ECO:0000256" key="9">
    <source>
        <dbReference type="ARBA" id="ARBA00047444"/>
    </source>
</evidence>
<dbReference type="CTD" id="19834718"/>
<dbReference type="InterPro" id="IPR051842">
    <property type="entry name" value="uS12_prolyl_hydroxylase"/>
</dbReference>
<name>A0A6J2K085_BOMMA</name>
<evidence type="ECO:0000256" key="6">
    <source>
        <dbReference type="ARBA" id="ARBA00023002"/>
    </source>
</evidence>